<feature type="domain" description="HTH cro/C1-type" evidence="1">
    <location>
        <begin position="13"/>
        <end position="69"/>
    </location>
</feature>
<dbReference type="SUPFAM" id="SSF47413">
    <property type="entry name" value="lambda repressor-like DNA-binding domains"/>
    <property type="match status" value="1"/>
</dbReference>
<sequence length="83" mass="9484">MSWTDTQNFSDRLRWLKAERGWTIEDMCARTELPKGRLERYLAQRHTAEPKLDALVKLSNGLGVSLNWLALGKGPVTMPAERT</sequence>
<organism evidence="2 3">
    <name type="scientific">Flavimaribacter sediminis</name>
    <dbReference type="NCBI Taxonomy" id="2865987"/>
    <lineage>
        <taxon>Bacteria</taxon>
        <taxon>Pseudomonadati</taxon>
        <taxon>Pseudomonadota</taxon>
        <taxon>Alphaproteobacteria</taxon>
        <taxon>Hyphomicrobiales</taxon>
        <taxon>Rhizobiaceae</taxon>
        <taxon>Flavimaribacter</taxon>
    </lineage>
</organism>
<dbReference type="Proteomes" id="UP001196509">
    <property type="component" value="Unassembled WGS sequence"/>
</dbReference>
<dbReference type="EMBL" id="JAICBX010000003">
    <property type="protein sequence ID" value="MBW8638958.1"/>
    <property type="molecule type" value="Genomic_DNA"/>
</dbReference>
<proteinExistence type="predicted"/>
<reference evidence="2" key="1">
    <citation type="submission" date="2021-08" db="EMBL/GenBank/DDBJ databases">
        <title>Hoeflea bacterium WL0058 sp. nov., isolated from the sediment.</title>
        <authorList>
            <person name="Wang L."/>
            <person name="Zhang D."/>
        </authorList>
    </citation>
    <scope>NUCLEOTIDE SEQUENCE</scope>
    <source>
        <strain evidence="2">WL0058</strain>
    </source>
</reference>
<evidence type="ECO:0000259" key="1">
    <source>
        <dbReference type="PROSITE" id="PS50943"/>
    </source>
</evidence>
<evidence type="ECO:0000313" key="3">
    <source>
        <dbReference type="Proteomes" id="UP001196509"/>
    </source>
</evidence>
<gene>
    <name evidence="2" type="ORF">K1W69_17310</name>
</gene>
<protein>
    <submittedName>
        <fullName evidence="2">Helix-turn-helix transcriptional regulator</fullName>
    </submittedName>
</protein>
<name>A0AAE2ZLX3_9HYPH</name>
<comment type="caution">
    <text evidence="2">The sequence shown here is derived from an EMBL/GenBank/DDBJ whole genome shotgun (WGS) entry which is preliminary data.</text>
</comment>
<dbReference type="InterPro" id="IPR001387">
    <property type="entry name" value="Cro/C1-type_HTH"/>
</dbReference>
<dbReference type="Gene3D" id="1.10.260.40">
    <property type="entry name" value="lambda repressor-like DNA-binding domains"/>
    <property type="match status" value="1"/>
</dbReference>
<accession>A0AAE2ZLX3</accession>
<dbReference type="PROSITE" id="PS50943">
    <property type="entry name" value="HTH_CROC1"/>
    <property type="match status" value="1"/>
</dbReference>
<dbReference type="AlphaFoldDB" id="A0AAE2ZLX3"/>
<dbReference type="RefSeq" id="WP_220229676.1">
    <property type="nucleotide sequence ID" value="NZ_JAICBX010000003.1"/>
</dbReference>
<dbReference type="CDD" id="cd00093">
    <property type="entry name" value="HTH_XRE"/>
    <property type="match status" value="1"/>
</dbReference>
<evidence type="ECO:0000313" key="2">
    <source>
        <dbReference type="EMBL" id="MBW8638958.1"/>
    </source>
</evidence>
<dbReference type="SMART" id="SM00530">
    <property type="entry name" value="HTH_XRE"/>
    <property type="match status" value="1"/>
</dbReference>
<dbReference type="Pfam" id="PF13560">
    <property type="entry name" value="HTH_31"/>
    <property type="match status" value="1"/>
</dbReference>
<keyword evidence="3" id="KW-1185">Reference proteome</keyword>
<dbReference type="GO" id="GO:0003677">
    <property type="term" value="F:DNA binding"/>
    <property type="evidence" value="ECO:0007669"/>
    <property type="project" value="InterPro"/>
</dbReference>
<dbReference type="InterPro" id="IPR010982">
    <property type="entry name" value="Lambda_DNA-bd_dom_sf"/>
</dbReference>